<evidence type="ECO:0000256" key="2">
    <source>
        <dbReference type="ARBA" id="ARBA00023125"/>
    </source>
</evidence>
<dbReference type="InterPro" id="IPR050109">
    <property type="entry name" value="HTH-type_TetR-like_transc_reg"/>
</dbReference>
<dbReference type="InterPro" id="IPR025996">
    <property type="entry name" value="MT1864/Rv1816-like_C"/>
</dbReference>
<protein>
    <submittedName>
        <fullName evidence="6">Transcriptional regulator, TetR family</fullName>
    </submittedName>
</protein>
<evidence type="ECO:0000256" key="3">
    <source>
        <dbReference type="ARBA" id="ARBA00023163"/>
    </source>
</evidence>
<accession>A0A1H7WZB2</accession>
<evidence type="ECO:0000256" key="4">
    <source>
        <dbReference type="PROSITE-ProRule" id="PRU00335"/>
    </source>
</evidence>
<dbReference type="InterPro" id="IPR009057">
    <property type="entry name" value="Homeodomain-like_sf"/>
</dbReference>
<dbReference type="EMBL" id="FOBF01000011">
    <property type="protein sequence ID" value="SEM26873.1"/>
    <property type="molecule type" value="Genomic_DNA"/>
</dbReference>
<dbReference type="PANTHER" id="PTHR30055:SF239">
    <property type="entry name" value="TRANSCRIPTIONAL REGULATORY PROTEIN"/>
    <property type="match status" value="1"/>
</dbReference>
<dbReference type="PROSITE" id="PS50977">
    <property type="entry name" value="HTH_TETR_2"/>
    <property type="match status" value="1"/>
</dbReference>
<proteinExistence type="predicted"/>
<dbReference type="GO" id="GO:0000976">
    <property type="term" value="F:transcription cis-regulatory region binding"/>
    <property type="evidence" value="ECO:0007669"/>
    <property type="project" value="TreeGrafter"/>
</dbReference>
<feature type="DNA-binding region" description="H-T-H motif" evidence="4">
    <location>
        <begin position="29"/>
        <end position="48"/>
    </location>
</feature>
<evidence type="ECO:0000313" key="7">
    <source>
        <dbReference type="Proteomes" id="UP000198953"/>
    </source>
</evidence>
<dbReference type="SUPFAM" id="SSF48498">
    <property type="entry name" value="Tetracyclin repressor-like, C-terminal domain"/>
    <property type="match status" value="1"/>
</dbReference>
<dbReference type="Pfam" id="PF00440">
    <property type="entry name" value="TetR_N"/>
    <property type="match status" value="1"/>
</dbReference>
<keyword evidence="3" id="KW-0804">Transcription</keyword>
<gene>
    <name evidence="6" type="ORF">SAMN05660976_04680</name>
</gene>
<dbReference type="Gene3D" id="1.10.357.10">
    <property type="entry name" value="Tetracycline Repressor, domain 2"/>
    <property type="match status" value="1"/>
</dbReference>
<dbReference type="Pfam" id="PF13305">
    <property type="entry name" value="TetR_C_33"/>
    <property type="match status" value="1"/>
</dbReference>
<evidence type="ECO:0000313" key="6">
    <source>
        <dbReference type="EMBL" id="SEM26873.1"/>
    </source>
</evidence>
<name>A0A1H7WZB2_9ACTN</name>
<dbReference type="Gene3D" id="1.10.10.60">
    <property type="entry name" value="Homeodomain-like"/>
    <property type="match status" value="1"/>
</dbReference>
<dbReference type="InterPro" id="IPR036271">
    <property type="entry name" value="Tet_transcr_reg_TetR-rel_C_sf"/>
</dbReference>
<keyword evidence="1" id="KW-0805">Transcription regulation</keyword>
<dbReference type="GO" id="GO:0003700">
    <property type="term" value="F:DNA-binding transcription factor activity"/>
    <property type="evidence" value="ECO:0007669"/>
    <property type="project" value="TreeGrafter"/>
</dbReference>
<organism evidence="6 7">
    <name type="scientific">Nonomuraea pusilla</name>
    <dbReference type="NCBI Taxonomy" id="46177"/>
    <lineage>
        <taxon>Bacteria</taxon>
        <taxon>Bacillati</taxon>
        <taxon>Actinomycetota</taxon>
        <taxon>Actinomycetes</taxon>
        <taxon>Streptosporangiales</taxon>
        <taxon>Streptosporangiaceae</taxon>
        <taxon>Nonomuraea</taxon>
    </lineage>
</organism>
<feature type="domain" description="HTH tetR-type" evidence="5">
    <location>
        <begin position="6"/>
        <end position="66"/>
    </location>
</feature>
<evidence type="ECO:0000256" key="1">
    <source>
        <dbReference type="ARBA" id="ARBA00023015"/>
    </source>
</evidence>
<dbReference type="SUPFAM" id="SSF46689">
    <property type="entry name" value="Homeodomain-like"/>
    <property type="match status" value="1"/>
</dbReference>
<sequence>MMARAGLNAERLTAAAAELADEIGFANVTVSELARRFGVKDASLYSHIRNLQDLRTRVALYALRDLADRLTDATAGKAGKDALAAFGGAYRAFMVRHPGRYAASQTPLDPEAVAGSEAVQRVFRTTYALVTAYGLREPDATDAVRLLRSTFQGFAGIEAAGQFGHPRPAGESWNKIIDALDCALRHWQVSP</sequence>
<dbReference type="InterPro" id="IPR001647">
    <property type="entry name" value="HTH_TetR"/>
</dbReference>
<dbReference type="AlphaFoldDB" id="A0A1H7WZB2"/>
<dbReference type="Proteomes" id="UP000198953">
    <property type="component" value="Unassembled WGS sequence"/>
</dbReference>
<evidence type="ECO:0000259" key="5">
    <source>
        <dbReference type="PROSITE" id="PS50977"/>
    </source>
</evidence>
<dbReference type="PANTHER" id="PTHR30055">
    <property type="entry name" value="HTH-TYPE TRANSCRIPTIONAL REGULATOR RUTR"/>
    <property type="match status" value="1"/>
</dbReference>
<keyword evidence="2 4" id="KW-0238">DNA-binding</keyword>
<reference evidence="6 7" key="1">
    <citation type="submission" date="2016-10" db="EMBL/GenBank/DDBJ databases">
        <authorList>
            <person name="de Groot N.N."/>
        </authorList>
    </citation>
    <scope>NUCLEOTIDE SEQUENCE [LARGE SCALE GENOMIC DNA]</scope>
    <source>
        <strain evidence="6 7">DSM 43357</strain>
    </source>
</reference>
<dbReference type="STRING" id="46177.SAMN05660976_04680"/>
<keyword evidence="7" id="KW-1185">Reference proteome</keyword>